<dbReference type="InterPro" id="IPR011009">
    <property type="entry name" value="Kinase-like_dom_sf"/>
</dbReference>
<dbReference type="STRING" id="77044.A0A1S8ABG4"/>
<evidence type="ECO:0000256" key="1">
    <source>
        <dbReference type="SAM" id="MobiDB-lite"/>
    </source>
</evidence>
<protein>
    <submittedName>
        <fullName evidence="2">Putative serine threonine protein kinase</fullName>
    </submittedName>
</protein>
<sequence length="567" mass="63014">MDGKLEAERLKAIANHNSEFRYEPTIDDADGTGAWMGNNTCEELQGAVFALPLETTTMPKNHGAYILGSLDTEEAEQAAKSHQPRRAKDSSACDFELAMDNQTGVSRKAISIDLYLQPNADKGTRVRVGVLADRVMCAALEADPDAGWPTSRSVKKGSHFPVPQGGSLLITISWLQFRLWVPRLTPSQATLRRRLAYEFALETHRNPLTYLPNIHVSVDTRHDNMRVGTCKDKAIYLWMGAAGRPRSNPAKPFFTIWSPPGILLSAWQPMVDDDCPRTVAEVQVNKVEVYLQVSQLLPPHPNVYRCYDVGVYAADDSKSKPRNLPWAIGEHISENTQTLGSLFDLETMGKTTLTATQRLSIFQQICSAMSHSHSHNVAKGDFTSHDVFIVPAAAATGEEPPAEEKPDDKAVVVMQTDSEYTVKIFPFNMSPLTFCDRELAKAKQCDAIKLGRLGVRLLAGCDAHSIKPDFDDKAWIAASYGVDHRVQPLLEDLICGRFTSEHAMFWTTGIMVDKLALCALAKTMEQRTSKRKQIESRLAPAESSKRVRGSSHAQLIRQHVCQHQRHL</sequence>
<accession>A0A1S8ABG4</accession>
<keyword evidence="2" id="KW-0808">Transferase</keyword>
<proteinExistence type="predicted"/>
<organism evidence="2">
    <name type="scientific">Rosellinia necatrix</name>
    <name type="common">White root-rot fungus</name>
    <dbReference type="NCBI Taxonomy" id="77044"/>
    <lineage>
        <taxon>Eukaryota</taxon>
        <taxon>Fungi</taxon>
        <taxon>Dikarya</taxon>
        <taxon>Ascomycota</taxon>
        <taxon>Pezizomycotina</taxon>
        <taxon>Sordariomycetes</taxon>
        <taxon>Xylariomycetidae</taxon>
        <taxon>Xylariales</taxon>
        <taxon>Xylariaceae</taxon>
        <taxon>Rosellinia</taxon>
    </lineage>
</organism>
<dbReference type="Gene3D" id="1.10.510.10">
    <property type="entry name" value="Transferase(Phosphotransferase) domain 1"/>
    <property type="match status" value="1"/>
</dbReference>
<dbReference type="GO" id="GO:0016301">
    <property type="term" value="F:kinase activity"/>
    <property type="evidence" value="ECO:0007669"/>
    <property type="project" value="UniProtKB-KW"/>
</dbReference>
<reference evidence="2" key="1">
    <citation type="submission" date="2016-03" db="EMBL/GenBank/DDBJ databases">
        <title>Draft genome sequence of Rosellinia necatrix.</title>
        <authorList>
            <person name="Kanematsu S."/>
        </authorList>
    </citation>
    <scope>NUCLEOTIDE SEQUENCE [LARGE SCALE GENOMIC DNA]</scope>
    <source>
        <strain evidence="2">W97</strain>
    </source>
</reference>
<dbReference type="SUPFAM" id="SSF56112">
    <property type="entry name" value="Protein kinase-like (PK-like)"/>
    <property type="match status" value="1"/>
</dbReference>
<gene>
    <name evidence="2" type="ORF">SAMD00023353_6400130</name>
</gene>
<keyword evidence="3" id="KW-1185">Reference proteome</keyword>
<dbReference type="EMBL" id="DF977509">
    <property type="protein sequence ID" value="GAW27030.1"/>
    <property type="molecule type" value="Genomic_DNA"/>
</dbReference>
<evidence type="ECO:0000313" key="2">
    <source>
        <dbReference type="EMBL" id="GAW27030.1"/>
    </source>
</evidence>
<evidence type="ECO:0000313" key="3">
    <source>
        <dbReference type="Proteomes" id="UP000054516"/>
    </source>
</evidence>
<feature type="region of interest" description="Disordered" evidence="1">
    <location>
        <begin position="531"/>
        <end position="553"/>
    </location>
</feature>
<name>A0A1S8ABG4_ROSNE</name>
<keyword evidence="2" id="KW-0418">Kinase</keyword>
<dbReference type="Proteomes" id="UP000054516">
    <property type="component" value="Unassembled WGS sequence"/>
</dbReference>
<dbReference type="OrthoDB" id="4757486at2759"/>
<dbReference type="AlphaFoldDB" id="A0A1S8ABG4"/>